<dbReference type="InterPro" id="IPR036526">
    <property type="entry name" value="C-N_Hydrolase_sf"/>
</dbReference>
<accession>A0ABT0TUB2</accession>
<comment type="caution">
    <text evidence="12">The sequence shown here is derived from an EMBL/GenBank/DDBJ whole genome shotgun (WGS) entry which is preliminary data.</text>
</comment>
<keyword evidence="7 10" id="KW-1133">Transmembrane helix</keyword>
<dbReference type="RefSeq" id="WP_250603427.1">
    <property type="nucleotide sequence ID" value="NZ_JAMOKX010000001.1"/>
</dbReference>
<dbReference type="PANTHER" id="PTHR38686:SF1">
    <property type="entry name" value="APOLIPOPROTEIN N-ACYLTRANSFERASE"/>
    <property type="match status" value="1"/>
</dbReference>
<comment type="subcellular location">
    <subcellularLocation>
        <location evidence="1">Cell membrane</location>
        <topology evidence="1">Multi-pass membrane protein</topology>
    </subcellularLocation>
</comment>
<feature type="domain" description="CN hydrolase" evidence="11">
    <location>
        <begin position="208"/>
        <end position="421"/>
    </location>
</feature>
<keyword evidence="9 12" id="KW-0012">Acyltransferase</keyword>
<dbReference type="EC" id="2.3.1.-" evidence="12"/>
<gene>
    <name evidence="12" type="ORF">NCR95_01605</name>
</gene>
<keyword evidence="4" id="KW-0997">Cell inner membrane</keyword>
<sequence>MIGIFSSSKTKFTQITLGILAALFLSVFIYEEHFFNTWRHPLFSSFFAILGFFMLLQLSRLSAFVCGSSIGILWFYWIGLSFRFYDLTYLIPLVWIFVALIFGIFFLALCYFKTPIYRISVLLCASFIHPFGFNWFIPELTLTQSYFFPSKSILALLLILLVIFSFLVQKQFYKISFLWLILGLFSIGIFSQTLYPTPKESPLKIKTISTNIPQNLRWDSSNLKQIIDENFSLIQQAKQEKYDLVILPETAFPIALNAEDSLLKILQDLSQDLTILVGAIHKQGNSYYNSAYLFNQGEMQIFDKIILVPFGEKIPLPQFFVDLINQIFFKGGMDFTINSNQKPNSTILQNQHFQIAICYEATRQEFYQDSPSFLIAISNNAWFKPSIEPTLQKLLMRYFSLNYGTTIYHSSNGSQDFILSP</sequence>
<evidence type="ECO:0000256" key="3">
    <source>
        <dbReference type="ARBA" id="ARBA00022475"/>
    </source>
</evidence>
<evidence type="ECO:0000256" key="7">
    <source>
        <dbReference type="ARBA" id="ARBA00022989"/>
    </source>
</evidence>
<name>A0ABT0TUB2_9HELI</name>
<dbReference type="InterPro" id="IPR059110">
    <property type="entry name" value="Lnt_campylobact"/>
</dbReference>
<feature type="transmembrane region" description="Helical" evidence="10">
    <location>
        <begin position="42"/>
        <end position="58"/>
    </location>
</feature>
<evidence type="ECO:0000256" key="2">
    <source>
        <dbReference type="ARBA" id="ARBA00010065"/>
    </source>
</evidence>
<dbReference type="SUPFAM" id="SSF56317">
    <property type="entry name" value="Carbon-nitrogen hydrolase"/>
    <property type="match status" value="1"/>
</dbReference>
<feature type="transmembrane region" description="Helical" evidence="10">
    <location>
        <begin position="12"/>
        <end position="30"/>
    </location>
</feature>
<feature type="transmembrane region" description="Helical" evidence="10">
    <location>
        <begin position="149"/>
        <end position="168"/>
    </location>
</feature>
<keyword evidence="5 12" id="KW-0808">Transferase</keyword>
<evidence type="ECO:0000256" key="9">
    <source>
        <dbReference type="ARBA" id="ARBA00023315"/>
    </source>
</evidence>
<dbReference type="PROSITE" id="PS50263">
    <property type="entry name" value="CN_HYDROLASE"/>
    <property type="match status" value="1"/>
</dbReference>
<dbReference type="InterPro" id="IPR003010">
    <property type="entry name" value="C-N_Hydrolase"/>
</dbReference>
<evidence type="ECO:0000256" key="5">
    <source>
        <dbReference type="ARBA" id="ARBA00022679"/>
    </source>
</evidence>
<evidence type="ECO:0000256" key="8">
    <source>
        <dbReference type="ARBA" id="ARBA00023136"/>
    </source>
</evidence>
<reference evidence="12" key="1">
    <citation type="submission" date="2022-06" db="EMBL/GenBank/DDBJ databases">
        <title>Helicobacter colisuis sp. nov.</title>
        <authorList>
            <person name="Papic B."/>
            <person name="Gruntar I."/>
        </authorList>
    </citation>
    <scope>NUCLEOTIDE SEQUENCE</scope>
    <source>
        <strain evidence="12">11154-15</strain>
    </source>
</reference>
<evidence type="ECO:0000256" key="4">
    <source>
        <dbReference type="ARBA" id="ARBA00022519"/>
    </source>
</evidence>
<evidence type="ECO:0000256" key="6">
    <source>
        <dbReference type="ARBA" id="ARBA00022692"/>
    </source>
</evidence>
<dbReference type="Pfam" id="PF00795">
    <property type="entry name" value="CN_hydrolase"/>
    <property type="match status" value="1"/>
</dbReference>
<evidence type="ECO:0000256" key="10">
    <source>
        <dbReference type="SAM" id="Phobius"/>
    </source>
</evidence>
<dbReference type="Gene3D" id="3.60.110.10">
    <property type="entry name" value="Carbon-nitrogen hydrolase"/>
    <property type="match status" value="1"/>
</dbReference>
<dbReference type="NCBIfam" id="NF008934">
    <property type="entry name" value="PRK12291.1"/>
    <property type="match status" value="1"/>
</dbReference>
<evidence type="ECO:0000313" key="13">
    <source>
        <dbReference type="Proteomes" id="UP001057522"/>
    </source>
</evidence>
<dbReference type="GO" id="GO:0016746">
    <property type="term" value="F:acyltransferase activity"/>
    <property type="evidence" value="ECO:0007669"/>
    <property type="project" value="UniProtKB-KW"/>
</dbReference>
<proteinExistence type="inferred from homology"/>
<dbReference type="PANTHER" id="PTHR38686">
    <property type="entry name" value="APOLIPOPROTEIN N-ACYLTRANSFERASE"/>
    <property type="match status" value="1"/>
</dbReference>
<dbReference type="InterPro" id="IPR004563">
    <property type="entry name" value="Apolipo_AcylTrfase"/>
</dbReference>
<dbReference type="Pfam" id="PF26365">
    <property type="entry name" value="ApoNAT_membrane"/>
    <property type="match status" value="1"/>
</dbReference>
<feature type="transmembrane region" description="Helical" evidence="10">
    <location>
        <begin position="175"/>
        <end position="195"/>
    </location>
</feature>
<comment type="similarity">
    <text evidence="2">Belongs to the CN hydrolase family. Apolipoprotein N-acyltransferase subfamily.</text>
</comment>
<feature type="transmembrane region" description="Helical" evidence="10">
    <location>
        <begin position="65"/>
        <end position="85"/>
    </location>
</feature>
<evidence type="ECO:0000256" key="1">
    <source>
        <dbReference type="ARBA" id="ARBA00004651"/>
    </source>
</evidence>
<keyword evidence="13" id="KW-1185">Reference proteome</keyword>
<evidence type="ECO:0000259" key="11">
    <source>
        <dbReference type="PROSITE" id="PS50263"/>
    </source>
</evidence>
<evidence type="ECO:0000313" key="12">
    <source>
        <dbReference type="EMBL" id="MCL9818877.1"/>
    </source>
</evidence>
<dbReference type="NCBIfam" id="TIGR00546">
    <property type="entry name" value="lnt"/>
    <property type="match status" value="1"/>
</dbReference>
<feature type="transmembrane region" description="Helical" evidence="10">
    <location>
        <begin position="91"/>
        <end position="112"/>
    </location>
</feature>
<feature type="transmembrane region" description="Helical" evidence="10">
    <location>
        <begin position="119"/>
        <end position="137"/>
    </location>
</feature>
<dbReference type="Proteomes" id="UP001057522">
    <property type="component" value="Unassembled WGS sequence"/>
</dbReference>
<keyword evidence="3" id="KW-1003">Cell membrane</keyword>
<dbReference type="EMBL" id="JAMOKX010000001">
    <property type="protein sequence ID" value="MCL9818877.1"/>
    <property type="molecule type" value="Genomic_DNA"/>
</dbReference>
<dbReference type="InterPro" id="IPR059109">
    <property type="entry name" value="Lnt_membrane_dom"/>
</dbReference>
<keyword evidence="6 10" id="KW-0812">Transmembrane</keyword>
<protein>
    <submittedName>
        <fullName evidence="12">Apolipoprotein N-acyltransferase</fullName>
        <ecNumber evidence="12">2.3.1.-</ecNumber>
    </submittedName>
</protein>
<keyword evidence="8 10" id="KW-0472">Membrane</keyword>
<organism evidence="12 13">
    <name type="scientific">Helicobacter colisuis</name>
    <dbReference type="NCBI Taxonomy" id="2949739"/>
    <lineage>
        <taxon>Bacteria</taxon>
        <taxon>Pseudomonadati</taxon>
        <taxon>Campylobacterota</taxon>
        <taxon>Epsilonproteobacteria</taxon>
        <taxon>Campylobacterales</taxon>
        <taxon>Helicobacteraceae</taxon>
        <taxon>Helicobacter</taxon>
    </lineage>
</organism>